<name>A0ABN3LCU9_9ACTN</name>
<dbReference type="InterPro" id="IPR008928">
    <property type="entry name" value="6-hairpin_glycosidase_sf"/>
</dbReference>
<dbReference type="InterPro" id="IPR004879">
    <property type="entry name" value="Ssp411-like_TRX"/>
</dbReference>
<dbReference type="Proteomes" id="UP001499942">
    <property type="component" value="Unassembled WGS sequence"/>
</dbReference>
<sequence length="676" mass="72857">MPNRLAQATSPYLLQHADNPVDWWPWSGEAFEEARRRGVPVLLSVGYSACHWCHVMAHESFEDETTAAYMNEHFVPVKVDREERPDVDAVYMEAVQAATGHGGWPMTVFLTPDAEPFYFGTYFPPAPRHGMPSFPEVLQGVAVAWADRREEVDEVARNIVRELAGRSLAYGGAGAPGEQELAQALLGLTRDYDDRHGGFGGAPKFPPSMVIEFLLRHYARTGAEGALQMAADTCEAMARGGIYDQLGGGFARYSVDREWVVPHFEKMLYDNALLCRVYAHLWRVTGSDLARRVALETADFMVRELRTAEGGFASALDADSDDGTGRHVEGAFYVWTPEQLREVLGDEDAAYAAQHFGVTEEGTFEHGASVLQLPQGAGVVDADRLDSIRRRLLAARDERPRPGRDDKIVAAWNGLAIAALAETGAYFDRPDLVERATEAADLLVRLHLGSGARLGRTSKDGHAGANAGVLEDYADVAEGFLALAAVTGEGAWLEFSGFLLDIVLDQFTGEDGALYDTAHDAERLIRRPQDPTDNAAPSGWTAAAGALLSYAAHTGSEAHRAAAEGALGVVKALGPRAPRFIGWGLAVAEALLDGPREVAVVGHPDDDTARALHRTALLGTAPGAVVAFGAPAADEEFPLLRDRPLVDGRPAAYVCRHFTCDAPTTDPADLAGKLAN</sequence>
<keyword evidence="3" id="KW-1185">Reference proteome</keyword>
<dbReference type="PANTHER" id="PTHR42899">
    <property type="entry name" value="SPERMATOGENESIS-ASSOCIATED PROTEIN 20"/>
    <property type="match status" value="1"/>
</dbReference>
<dbReference type="EMBL" id="BAAASR010000003">
    <property type="protein sequence ID" value="GAA2480111.1"/>
    <property type="molecule type" value="Genomic_DNA"/>
</dbReference>
<evidence type="ECO:0000313" key="3">
    <source>
        <dbReference type="Proteomes" id="UP001499942"/>
    </source>
</evidence>
<organism evidence="2 3">
    <name type="scientific">Streptomyces gobitricini</name>
    <dbReference type="NCBI Taxonomy" id="68211"/>
    <lineage>
        <taxon>Bacteria</taxon>
        <taxon>Bacillati</taxon>
        <taxon>Actinomycetota</taxon>
        <taxon>Actinomycetes</taxon>
        <taxon>Kitasatosporales</taxon>
        <taxon>Streptomycetaceae</taxon>
        <taxon>Streptomyces</taxon>
    </lineage>
</organism>
<dbReference type="Pfam" id="PF03190">
    <property type="entry name" value="Thioredox_DsbH"/>
    <property type="match status" value="1"/>
</dbReference>
<dbReference type="CDD" id="cd02955">
    <property type="entry name" value="SSP411"/>
    <property type="match status" value="1"/>
</dbReference>
<dbReference type="PIRSF" id="PIRSF006402">
    <property type="entry name" value="UCP006402_thioredoxin"/>
    <property type="match status" value="1"/>
</dbReference>
<evidence type="ECO:0000259" key="1">
    <source>
        <dbReference type="Pfam" id="PF03190"/>
    </source>
</evidence>
<proteinExistence type="predicted"/>
<dbReference type="Gene3D" id="3.40.30.10">
    <property type="entry name" value="Glutaredoxin"/>
    <property type="match status" value="1"/>
</dbReference>
<dbReference type="RefSeq" id="WP_344356433.1">
    <property type="nucleotide sequence ID" value="NZ_BAAASR010000003.1"/>
</dbReference>
<dbReference type="InterPro" id="IPR012341">
    <property type="entry name" value="6hp_glycosidase-like_sf"/>
</dbReference>
<feature type="domain" description="Spermatogenesis-associated protein 20-like TRX" evidence="1">
    <location>
        <begin position="2"/>
        <end position="163"/>
    </location>
</feature>
<gene>
    <name evidence="2" type="ORF">GCM10010393_08270</name>
</gene>
<accession>A0ABN3LCU9</accession>
<dbReference type="SUPFAM" id="SSF52833">
    <property type="entry name" value="Thioredoxin-like"/>
    <property type="match status" value="1"/>
</dbReference>
<dbReference type="Gene3D" id="1.50.10.10">
    <property type="match status" value="1"/>
</dbReference>
<reference evidence="2 3" key="1">
    <citation type="journal article" date="2019" name="Int. J. Syst. Evol. Microbiol.">
        <title>The Global Catalogue of Microorganisms (GCM) 10K type strain sequencing project: providing services to taxonomists for standard genome sequencing and annotation.</title>
        <authorList>
            <consortium name="The Broad Institute Genomics Platform"/>
            <consortium name="The Broad Institute Genome Sequencing Center for Infectious Disease"/>
            <person name="Wu L."/>
            <person name="Ma J."/>
        </authorList>
    </citation>
    <scope>NUCLEOTIDE SEQUENCE [LARGE SCALE GENOMIC DNA]</scope>
    <source>
        <strain evidence="2 3">JCM 5062</strain>
    </source>
</reference>
<evidence type="ECO:0000313" key="2">
    <source>
        <dbReference type="EMBL" id="GAA2480111.1"/>
    </source>
</evidence>
<dbReference type="SUPFAM" id="SSF48208">
    <property type="entry name" value="Six-hairpin glycosidases"/>
    <property type="match status" value="1"/>
</dbReference>
<dbReference type="InterPro" id="IPR024705">
    <property type="entry name" value="Ssp411"/>
</dbReference>
<dbReference type="PANTHER" id="PTHR42899:SF1">
    <property type="entry name" value="SPERMATOGENESIS-ASSOCIATED PROTEIN 20"/>
    <property type="match status" value="1"/>
</dbReference>
<dbReference type="InterPro" id="IPR036249">
    <property type="entry name" value="Thioredoxin-like_sf"/>
</dbReference>
<comment type="caution">
    <text evidence="2">The sequence shown here is derived from an EMBL/GenBank/DDBJ whole genome shotgun (WGS) entry which is preliminary data.</text>
</comment>
<protein>
    <submittedName>
        <fullName evidence="2">Thioredoxin domain-containing protein</fullName>
    </submittedName>
</protein>